<sequence length="1734" mass="178650">MSDDNIISSNEQLATVAVAADDNVSSSLSDLVLGSSAGSLVSGGSLSSDSLSSNGSAALSDLVSAGELGSDAAAFTSMYSAAATSMLDQTFYAGSLNRAAQLKTAGMPDYNVVSTVARALNSVTISNAPNVGDAYKYTYNAVQSVTAFAGIGFNGSGHAIYQTNSAVSVTSTGLTQIAAGNSLLIGSAGATDGAANFALQYRPDGSANFMMDQGSYLSANGYVGGVADKSQAGQAVGTGDRGLRTGNVLAADNVSADVVGDWGIIGDAATGLNPTTNKFGKNAHLNIGGNLGIFMNASATYDDGLQVNVGGGISAGSGVFVGSGGYMSVGNNGRFNITGGMGAAYSGGYTGSNARMYLGNANSVHLDQANWGNFAAQAGAVISAGDDFNLRALEISVGYGQVTSTGAILGDSPASMTIGSNAIISLAQKGLSDNGLEFYLGSDGAIVVDGSAANAISGNKLIIGNGAQIGASTISLGNYAKDYSGVDPRSSPPVAMSYSWYHTGNNNSITIGSGATINLSGGIELDGNNNVLTMNGGGTSGNILNAGYISAGRFYQEYQIPLVNSSSTAGGTKYNYVYDNTSGANVTFGDGYIITLTSGITSTGLANIPVISNNGNLMATANRDIFTFGSNVTLNANSVVVGDYSLVASNTKPGVNPFVFSKVELTTGASLTYGNNTKLNLSGAVLLNGSGNAMSFGDQLTANVSTMSFGVGPAGGVQRNNIFSAGALASITVSNGLSNSLVNGTFRVNNNGYIHLLAGDYVLNGAGTAAASNNNVAMGDNSQLLLDTGSILVSGQWQTFTMGATAQVSAKDFNVSGTSQTLSFGSNTTVNLNGATSFVGSANKLTFGDNLTFNGAVQNLTNGTGLNVTGKSEVLTFGNLTSMNLHNGNFLLQGSANQMNFGTNFTLNAGSMYLGSDTTLAGTQQGNIFSAGASASITLSNGLTNSLTSGTFQLNNNGYIHLLTGDYVLNGSGTGAAAAANNKVIMGDNSQLLLDTGSILVSGQWQNFTIGSSGKVVANTLSVGGTSQTFTFSNGANVTLNGGLVVSANTTTMTFGNDVALSVGTSGMTFNTSTQFAVGTGGSVDVAGDITFGLNAARTTFNVGANKTAFNARNIILNADSPALTFGAGINYGVAGWRLNGASNQITLGDGATGSIGDITIGGNATGAFFNTGNATDLSFGNATFINDAKFTLSGKVTGQSLSLAGTTTVDITAGANVNIGSLSLDGTKQVIINVAAGATLNVDSVSTFGVGSNNKPVINIKGGTVIVGGQKARALSSDQYVVDFGTAAQKGIYKYEGTIQENSGKVTLQNFDLTDEAVFEIGDSYLDPNRYQTSVVDGVLYVDYITEAGQRVNLAQFNYSPTVAGAVPNVVIKDDSSSSTGHTITLTKCFVTGTHILTPDGEVTVENLQVGDQVVTLQDGRQVTKTIVWAGHMDVDVNHYEHKDTLYPVCIKAHAFGLNQPCRDLLVTPEHTIYVDGGLIPARMLVNGRSIIVDKSMDRFTVYHIETEEHSILLSENLTTESYLNTDDRHLFNGDAVNLHLTFDENAGHQSWENDAAAPLTVARHQVEPIWQRLDRRATQQGYAPVIKKEITRNPDLCLITQKGIKLQPIDIKGNVYSFYVPANARVVAMYSKAALPSEVVGPFLDDRRMLGVLVAKISVLGEKSFDILPSDMTGLSGWHPAELNRTDRWTQGLATLPAVVSEMSNQVKLVKIELTTTAEYFVDIIECAEQIA</sequence>
<protein>
    <submittedName>
        <fullName evidence="2 3">RTX toxin-related</fullName>
    </submittedName>
</protein>
<dbReference type="Proteomes" id="UP001154259">
    <property type="component" value="Unassembled WGS sequence"/>
</dbReference>
<dbReference type="CDD" id="cd00081">
    <property type="entry name" value="Hint"/>
    <property type="match status" value="1"/>
</dbReference>
<name>A0A9W4XAF6_9PROT</name>
<gene>
    <name evidence="3" type="ORF">R53529_LOCUS1983</name>
    <name evidence="2" type="ORF">R53530_LOCUS2029</name>
</gene>
<reference evidence="2" key="1">
    <citation type="submission" date="2022-10" db="EMBL/GenBank/DDBJ databases">
        <authorList>
            <person name="Botero Cardona J."/>
        </authorList>
    </citation>
    <scope>NUCLEOTIDE SEQUENCE</scope>
    <source>
        <strain evidence="2">LMG 31819</strain>
        <strain evidence="3">R-53529</strain>
    </source>
</reference>
<dbReference type="EMBL" id="CAMXCS010000007">
    <property type="protein sequence ID" value="CAI3955752.1"/>
    <property type="molecule type" value="Genomic_DNA"/>
</dbReference>
<feature type="domain" description="Hedgehog/Intein (Hint)" evidence="1">
    <location>
        <begin position="1390"/>
        <end position="1527"/>
    </location>
</feature>
<dbReference type="Gene3D" id="2.170.16.10">
    <property type="entry name" value="Hedgehog/Intein (Hint) domain"/>
    <property type="match status" value="1"/>
</dbReference>
<keyword evidence="5" id="KW-1185">Reference proteome</keyword>
<dbReference type="RefSeq" id="WP_271790406.1">
    <property type="nucleotide sequence ID" value="NZ_CAMXCM010000007.1"/>
</dbReference>
<comment type="caution">
    <text evidence="2">The sequence shown here is derived from an EMBL/GenBank/DDBJ whole genome shotgun (WGS) entry which is preliminary data.</text>
</comment>
<dbReference type="Pfam" id="PF13403">
    <property type="entry name" value="Hint_2"/>
    <property type="match status" value="1"/>
</dbReference>
<dbReference type="SUPFAM" id="SSF51294">
    <property type="entry name" value="Hedgehog/intein (Hint) domain"/>
    <property type="match status" value="1"/>
</dbReference>
<dbReference type="InterPro" id="IPR036844">
    <property type="entry name" value="Hint_dom_sf"/>
</dbReference>
<proteinExistence type="predicted"/>
<evidence type="ECO:0000259" key="1">
    <source>
        <dbReference type="Pfam" id="PF13403"/>
    </source>
</evidence>
<accession>A0A9W4XAF6</accession>
<evidence type="ECO:0000313" key="5">
    <source>
        <dbReference type="Proteomes" id="UP001154259"/>
    </source>
</evidence>
<evidence type="ECO:0000313" key="2">
    <source>
        <dbReference type="EMBL" id="CAI3954387.1"/>
    </source>
</evidence>
<dbReference type="InterPro" id="IPR028992">
    <property type="entry name" value="Hedgehog/Intein_dom"/>
</dbReference>
<evidence type="ECO:0000313" key="3">
    <source>
        <dbReference type="EMBL" id="CAI3955752.1"/>
    </source>
</evidence>
<evidence type="ECO:0000313" key="4">
    <source>
        <dbReference type="Proteomes" id="UP001154255"/>
    </source>
</evidence>
<organism evidence="2 4">
    <name type="scientific">Commensalibacter communis</name>
    <dbReference type="NCBI Taxonomy" id="2972786"/>
    <lineage>
        <taxon>Bacteria</taxon>
        <taxon>Pseudomonadati</taxon>
        <taxon>Pseudomonadota</taxon>
        <taxon>Alphaproteobacteria</taxon>
        <taxon>Acetobacterales</taxon>
        <taxon>Acetobacteraceae</taxon>
    </lineage>
</organism>
<dbReference type="EMBL" id="CAMXCM010000007">
    <property type="protein sequence ID" value="CAI3954387.1"/>
    <property type="molecule type" value="Genomic_DNA"/>
</dbReference>
<dbReference type="Proteomes" id="UP001154255">
    <property type="component" value="Unassembled WGS sequence"/>
</dbReference>